<evidence type="ECO:0000256" key="1">
    <source>
        <dbReference type="SAM" id="MobiDB-lite"/>
    </source>
</evidence>
<organism evidence="2 3">
    <name type="scientific">Terfezia boudieri ATCC MYA-4762</name>
    <dbReference type="NCBI Taxonomy" id="1051890"/>
    <lineage>
        <taxon>Eukaryota</taxon>
        <taxon>Fungi</taxon>
        <taxon>Dikarya</taxon>
        <taxon>Ascomycota</taxon>
        <taxon>Pezizomycotina</taxon>
        <taxon>Pezizomycetes</taxon>
        <taxon>Pezizales</taxon>
        <taxon>Pezizaceae</taxon>
        <taxon>Terfezia</taxon>
    </lineage>
</organism>
<dbReference type="EMBL" id="ML121542">
    <property type="protein sequence ID" value="RPB24379.1"/>
    <property type="molecule type" value="Genomic_DNA"/>
</dbReference>
<dbReference type="InParanoid" id="A0A3N4LS52"/>
<proteinExistence type="predicted"/>
<feature type="region of interest" description="Disordered" evidence="1">
    <location>
        <begin position="1"/>
        <end position="123"/>
    </location>
</feature>
<dbReference type="AlphaFoldDB" id="A0A3N4LS52"/>
<reference evidence="2 3" key="1">
    <citation type="journal article" date="2018" name="Nat. Ecol. Evol.">
        <title>Pezizomycetes genomes reveal the molecular basis of ectomycorrhizal truffle lifestyle.</title>
        <authorList>
            <person name="Murat C."/>
            <person name="Payen T."/>
            <person name="Noel B."/>
            <person name="Kuo A."/>
            <person name="Morin E."/>
            <person name="Chen J."/>
            <person name="Kohler A."/>
            <person name="Krizsan K."/>
            <person name="Balestrini R."/>
            <person name="Da Silva C."/>
            <person name="Montanini B."/>
            <person name="Hainaut M."/>
            <person name="Levati E."/>
            <person name="Barry K.W."/>
            <person name="Belfiori B."/>
            <person name="Cichocki N."/>
            <person name="Clum A."/>
            <person name="Dockter R.B."/>
            <person name="Fauchery L."/>
            <person name="Guy J."/>
            <person name="Iotti M."/>
            <person name="Le Tacon F."/>
            <person name="Lindquist E.A."/>
            <person name="Lipzen A."/>
            <person name="Malagnac F."/>
            <person name="Mello A."/>
            <person name="Molinier V."/>
            <person name="Miyauchi S."/>
            <person name="Poulain J."/>
            <person name="Riccioni C."/>
            <person name="Rubini A."/>
            <person name="Sitrit Y."/>
            <person name="Splivallo R."/>
            <person name="Traeger S."/>
            <person name="Wang M."/>
            <person name="Zifcakova L."/>
            <person name="Wipf D."/>
            <person name="Zambonelli A."/>
            <person name="Paolocci F."/>
            <person name="Nowrousian M."/>
            <person name="Ottonello S."/>
            <person name="Baldrian P."/>
            <person name="Spatafora J.W."/>
            <person name="Henrissat B."/>
            <person name="Nagy L.G."/>
            <person name="Aury J.M."/>
            <person name="Wincker P."/>
            <person name="Grigoriev I.V."/>
            <person name="Bonfante P."/>
            <person name="Martin F.M."/>
        </authorList>
    </citation>
    <scope>NUCLEOTIDE SEQUENCE [LARGE SCALE GENOMIC DNA]</scope>
    <source>
        <strain evidence="2 3">ATCC MYA-4762</strain>
    </source>
</reference>
<dbReference type="Proteomes" id="UP000267821">
    <property type="component" value="Unassembled WGS sequence"/>
</dbReference>
<protein>
    <submittedName>
        <fullName evidence="2">Uncharacterized protein</fullName>
    </submittedName>
</protein>
<evidence type="ECO:0000313" key="3">
    <source>
        <dbReference type="Proteomes" id="UP000267821"/>
    </source>
</evidence>
<keyword evidence="3" id="KW-1185">Reference proteome</keyword>
<feature type="compositionally biased region" description="Basic and acidic residues" evidence="1">
    <location>
        <begin position="94"/>
        <end position="107"/>
    </location>
</feature>
<name>A0A3N4LS52_9PEZI</name>
<accession>A0A3N4LS52</accession>
<gene>
    <name evidence="2" type="ORF">L211DRAFT_849105</name>
</gene>
<feature type="compositionally biased region" description="Acidic residues" evidence="1">
    <location>
        <begin position="81"/>
        <end position="93"/>
    </location>
</feature>
<feature type="compositionally biased region" description="Acidic residues" evidence="1">
    <location>
        <begin position="22"/>
        <end position="33"/>
    </location>
</feature>
<evidence type="ECO:0000313" key="2">
    <source>
        <dbReference type="EMBL" id="RPB24379.1"/>
    </source>
</evidence>
<sequence>MDSQLSEDAVEYWETLGYSEGASEDEEDKDEGLEDKSHNNSEGEDEEEQQGEAGQGGKKGVTAVELSDERVKQWETMGSLLEDDENEGEEEESDNKVSEELDQKGQNESEQPTQKNTVRDTRFGSNLRTHELLIFATCARRRPFTTTPLTLNAVNAMASILSLFHTLDLGKTSTTVKNKKKKKNTFLNISHDTVGPPSPKQLY</sequence>